<gene>
    <name evidence="1" type="ORF">LCGC14_1088470</name>
</gene>
<dbReference type="AlphaFoldDB" id="A0A0F9PWB6"/>
<accession>A0A0F9PWB6</accession>
<proteinExistence type="predicted"/>
<organism evidence="1">
    <name type="scientific">marine sediment metagenome</name>
    <dbReference type="NCBI Taxonomy" id="412755"/>
    <lineage>
        <taxon>unclassified sequences</taxon>
        <taxon>metagenomes</taxon>
        <taxon>ecological metagenomes</taxon>
    </lineage>
</organism>
<comment type="caution">
    <text evidence="1">The sequence shown here is derived from an EMBL/GenBank/DDBJ whole genome shotgun (WGS) entry which is preliminary data.</text>
</comment>
<protein>
    <submittedName>
        <fullName evidence="1">Uncharacterized protein</fullName>
    </submittedName>
</protein>
<evidence type="ECO:0000313" key="1">
    <source>
        <dbReference type="EMBL" id="KKN05326.1"/>
    </source>
</evidence>
<dbReference type="EMBL" id="LAZR01004818">
    <property type="protein sequence ID" value="KKN05326.1"/>
    <property type="molecule type" value="Genomic_DNA"/>
</dbReference>
<name>A0A0F9PWB6_9ZZZZ</name>
<sequence>MKKKKYTYGYDGHYYKPNLICEKRWIVKSPFGRTIAETIGEGTAKKIADALNKRYQGYCTDCGKILLPTVCFECRYVLIEKEK</sequence>
<reference evidence="1" key="1">
    <citation type="journal article" date="2015" name="Nature">
        <title>Complex archaea that bridge the gap between prokaryotes and eukaryotes.</title>
        <authorList>
            <person name="Spang A."/>
            <person name="Saw J.H."/>
            <person name="Jorgensen S.L."/>
            <person name="Zaremba-Niedzwiedzka K."/>
            <person name="Martijn J."/>
            <person name="Lind A.E."/>
            <person name="van Eijk R."/>
            <person name="Schleper C."/>
            <person name="Guy L."/>
            <person name="Ettema T.J."/>
        </authorList>
    </citation>
    <scope>NUCLEOTIDE SEQUENCE</scope>
</reference>